<evidence type="ECO:0000313" key="3">
    <source>
        <dbReference type="Proteomes" id="UP000256326"/>
    </source>
</evidence>
<feature type="transmembrane region" description="Helical" evidence="1">
    <location>
        <begin position="88"/>
        <end position="106"/>
    </location>
</feature>
<gene>
    <name evidence="2" type="ORF">DRF58_16530</name>
</gene>
<sequence length="118" mass="13582">MIDGIDKQLFQNEISEKAGGIFGVIIGSLIALIIIIIIPLQFAGIHKKFKKYVENENYKQKFIFSYVFCWIIIFITFLISFLSKNVGIIITIFLFLLLPTIYLTSIHKYTKKDGNTEV</sequence>
<keyword evidence="1" id="KW-0812">Transmembrane</keyword>
<evidence type="ECO:0000256" key="1">
    <source>
        <dbReference type="SAM" id="Phobius"/>
    </source>
</evidence>
<feature type="transmembrane region" description="Helical" evidence="1">
    <location>
        <begin position="63"/>
        <end position="82"/>
    </location>
</feature>
<keyword evidence="1" id="KW-1133">Transmembrane helix</keyword>
<protein>
    <submittedName>
        <fullName evidence="2">Uncharacterized protein</fullName>
    </submittedName>
</protein>
<reference evidence="2 3" key="1">
    <citation type="journal article" date="2006" name="Int. J. Syst. Evol. Microbiol.">
        <title>Chryseobacterium hispanicum sp. nov., isolated from the drinking water distribution system of Sevilla, Spain.</title>
        <authorList>
            <person name="Gallego V."/>
            <person name="Garcia M.T."/>
            <person name="Ventosa A."/>
        </authorList>
    </citation>
    <scope>NUCLEOTIDE SEQUENCE [LARGE SCALE GENOMIC DNA]</scope>
    <source>
        <strain evidence="2 3">KCTC 22104</strain>
    </source>
</reference>
<proteinExistence type="predicted"/>
<dbReference type="Proteomes" id="UP000256326">
    <property type="component" value="Unassembled WGS sequence"/>
</dbReference>
<keyword evidence="3" id="KW-1185">Reference proteome</keyword>
<evidence type="ECO:0000313" key="2">
    <source>
        <dbReference type="EMBL" id="REC66606.1"/>
    </source>
</evidence>
<keyword evidence="1" id="KW-0472">Membrane</keyword>
<dbReference type="EMBL" id="QNUG01000058">
    <property type="protein sequence ID" value="REC66606.1"/>
    <property type="molecule type" value="Genomic_DNA"/>
</dbReference>
<comment type="caution">
    <text evidence="2">The sequence shown here is derived from an EMBL/GenBank/DDBJ whole genome shotgun (WGS) entry which is preliminary data.</text>
</comment>
<accession>A0A3D9CLF6</accession>
<dbReference type="AlphaFoldDB" id="A0A3D9CLF6"/>
<feature type="transmembrane region" description="Helical" evidence="1">
    <location>
        <begin position="20"/>
        <end position="42"/>
    </location>
</feature>
<name>A0A3D9CLF6_9FLAO</name>
<organism evidence="2 3">
    <name type="scientific">Epilithonimonas hispanica</name>
    <dbReference type="NCBI Taxonomy" id="358687"/>
    <lineage>
        <taxon>Bacteria</taxon>
        <taxon>Pseudomonadati</taxon>
        <taxon>Bacteroidota</taxon>
        <taxon>Flavobacteriia</taxon>
        <taxon>Flavobacteriales</taxon>
        <taxon>Weeksellaceae</taxon>
        <taxon>Chryseobacterium group</taxon>
        <taxon>Epilithonimonas</taxon>
    </lineage>
</organism>